<organism evidence="2 3">
    <name type="scientific">Fusarium mexicanum</name>
    <dbReference type="NCBI Taxonomy" id="751941"/>
    <lineage>
        <taxon>Eukaryota</taxon>
        <taxon>Fungi</taxon>
        <taxon>Dikarya</taxon>
        <taxon>Ascomycota</taxon>
        <taxon>Pezizomycotina</taxon>
        <taxon>Sordariomycetes</taxon>
        <taxon>Hypocreomycetidae</taxon>
        <taxon>Hypocreales</taxon>
        <taxon>Nectriaceae</taxon>
        <taxon>Fusarium</taxon>
        <taxon>Fusarium fujikuroi species complex</taxon>
    </lineage>
</organism>
<evidence type="ECO:0000256" key="1">
    <source>
        <dbReference type="SAM" id="MobiDB-lite"/>
    </source>
</evidence>
<comment type="caution">
    <text evidence="2">The sequence shown here is derived from an EMBL/GenBank/DDBJ whole genome shotgun (WGS) entry which is preliminary data.</text>
</comment>
<evidence type="ECO:0000313" key="3">
    <source>
        <dbReference type="Proteomes" id="UP000522262"/>
    </source>
</evidence>
<dbReference type="EMBL" id="JAAOAM010000076">
    <property type="protein sequence ID" value="KAF5550764.1"/>
    <property type="molecule type" value="Genomic_DNA"/>
</dbReference>
<accession>A0A8H5N3F7</accession>
<evidence type="ECO:0000313" key="2">
    <source>
        <dbReference type="EMBL" id="KAF5550764.1"/>
    </source>
</evidence>
<feature type="compositionally biased region" description="Basic and acidic residues" evidence="1">
    <location>
        <begin position="132"/>
        <end position="143"/>
    </location>
</feature>
<reference evidence="2 3" key="1">
    <citation type="submission" date="2020-05" db="EMBL/GenBank/DDBJ databases">
        <title>Identification and distribution of gene clusters putatively required for synthesis of sphingolipid metabolism inhibitors in phylogenetically diverse species of the filamentous fungus Fusarium.</title>
        <authorList>
            <person name="Kim H.-S."/>
            <person name="Busman M."/>
            <person name="Brown D.W."/>
            <person name="Divon H."/>
            <person name="Uhlig S."/>
            <person name="Proctor R.H."/>
        </authorList>
    </citation>
    <scope>NUCLEOTIDE SEQUENCE [LARGE SCALE GENOMIC DNA]</scope>
    <source>
        <strain evidence="2 3">NRRL 53147</strain>
    </source>
</reference>
<keyword evidence="3" id="KW-1185">Reference proteome</keyword>
<feature type="region of interest" description="Disordered" evidence="1">
    <location>
        <begin position="120"/>
        <end position="143"/>
    </location>
</feature>
<dbReference type="AlphaFoldDB" id="A0A8H5N3F7"/>
<protein>
    <submittedName>
        <fullName evidence="2">Uncharacterized protein</fullName>
    </submittedName>
</protein>
<sequence length="143" mass="16116">MIDYLLSCLGVTFDKFVQSPKATFQHLKVDEVARFVRLARDNALAASGTCSALPMNVSRLLIDAERGTYDFQMYDSGDHKICRCLKTFTIIDSSSEHHAIIKPPGEAWPYQKQISIWDSDGNGKKTNYVTVRGEKKTQDLDPK</sequence>
<proteinExistence type="predicted"/>
<name>A0A8H5N3F7_9HYPO</name>
<gene>
    <name evidence="2" type="ORF">FMEXI_3723</name>
</gene>
<dbReference type="Proteomes" id="UP000522262">
    <property type="component" value="Unassembled WGS sequence"/>
</dbReference>